<evidence type="ECO:0000256" key="2">
    <source>
        <dbReference type="SAM" id="Phobius"/>
    </source>
</evidence>
<keyword evidence="4" id="KW-1185">Reference proteome</keyword>
<evidence type="ECO:0000313" key="3">
    <source>
        <dbReference type="EMBL" id="KAF3760624.1"/>
    </source>
</evidence>
<gene>
    <name evidence="3" type="ORF">M406DRAFT_358259</name>
</gene>
<evidence type="ECO:0000256" key="1">
    <source>
        <dbReference type="SAM" id="MobiDB-lite"/>
    </source>
</evidence>
<evidence type="ECO:0000313" key="4">
    <source>
        <dbReference type="Proteomes" id="UP000803844"/>
    </source>
</evidence>
<organism evidence="3 4">
    <name type="scientific">Cryphonectria parasitica (strain ATCC 38755 / EP155)</name>
    <dbReference type="NCBI Taxonomy" id="660469"/>
    <lineage>
        <taxon>Eukaryota</taxon>
        <taxon>Fungi</taxon>
        <taxon>Dikarya</taxon>
        <taxon>Ascomycota</taxon>
        <taxon>Pezizomycotina</taxon>
        <taxon>Sordariomycetes</taxon>
        <taxon>Sordariomycetidae</taxon>
        <taxon>Diaporthales</taxon>
        <taxon>Cryphonectriaceae</taxon>
        <taxon>Cryphonectria-Endothia species complex</taxon>
        <taxon>Cryphonectria</taxon>
    </lineage>
</organism>
<reference evidence="3" key="1">
    <citation type="journal article" date="2020" name="Phytopathology">
        <title>Genome sequence of the chestnut blight fungus Cryphonectria parasitica EP155: A fundamental resource for an archetypical invasive plant pathogen.</title>
        <authorList>
            <person name="Crouch J.A."/>
            <person name="Dawe A."/>
            <person name="Aerts A."/>
            <person name="Barry K."/>
            <person name="Churchill A.C.L."/>
            <person name="Grimwood J."/>
            <person name="Hillman B."/>
            <person name="Milgroom M.G."/>
            <person name="Pangilinan J."/>
            <person name="Smith M."/>
            <person name="Salamov A."/>
            <person name="Schmutz J."/>
            <person name="Yadav J."/>
            <person name="Grigoriev I.V."/>
            <person name="Nuss D."/>
        </authorList>
    </citation>
    <scope>NUCLEOTIDE SEQUENCE</scope>
    <source>
        <strain evidence="3">EP155</strain>
    </source>
</reference>
<dbReference type="EMBL" id="MU032352">
    <property type="protein sequence ID" value="KAF3760624.1"/>
    <property type="molecule type" value="Genomic_DNA"/>
</dbReference>
<protein>
    <submittedName>
        <fullName evidence="3">Uncharacterized protein</fullName>
    </submittedName>
</protein>
<keyword evidence="2" id="KW-0472">Membrane</keyword>
<feature type="region of interest" description="Disordered" evidence="1">
    <location>
        <begin position="28"/>
        <end position="82"/>
    </location>
</feature>
<dbReference type="Proteomes" id="UP000803844">
    <property type="component" value="Unassembled WGS sequence"/>
</dbReference>
<dbReference type="AlphaFoldDB" id="A0A9P5CIB5"/>
<accession>A0A9P5CIB5</accession>
<dbReference type="RefSeq" id="XP_040771603.1">
    <property type="nucleotide sequence ID" value="XM_040923845.1"/>
</dbReference>
<feature type="compositionally biased region" description="Polar residues" evidence="1">
    <location>
        <begin position="71"/>
        <end position="82"/>
    </location>
</feature>
<sequence length="82" mass="8742">MTPDIICTIVFGIVASILAVIGILQSQSAKRKKNRAKSGSTSDMVWTTTAPGGACPSTADPDVPTAWSKRQPYQSYLTEPTK</sequence>
<keyword evidence="2" id="KW-0812">Transmembrane</keyword>
<comment type="caution">
    <text evidence="3">The sequence shown here is derived from an EMBL/GenBank/DDBJ whole genome shotgun (WGS) entry which is preliminary data.</text>
</comment>
<keyword evidence="2" id="KW-1133">Transmembrane helix</keyword>
<feature type="transmembrane region" description="Helical" evidence="2">
    <location>
        <begin position="6"/>
        <end position="24"/>
    </location>
</feature>
<dbReference type="GeneID" id="63840974"/>
<feature type="compositionally biased region" description="Polar residues" evidence="1">
    <location>
        <begin position="37"/>
        <end position="50"/>
    </location>
</feature>
<proteinExistence type="predicted"/>
<name>A0A9P5CIB5_CRYP1</name>